<dbReference type="InterPro" id="IPR049962">
    <property type="entry name" value="THUMP_ThiI"/>
</dbReference>
<evidence type="ECO:0000256" key="6">
    <source>
        <dbReference type="ARBA" id="ARBA00022840"/>
    </source>
</evidence>
<comment type="catalytic activity">
    <reaction evidence="9">
        <text>[ThiS sulfur-carrier protein]-C-terminal Gly-Gly-AMP + S-sulfanyl-L-cysteinyl-[cysteine desulfurase] + AH2 = [ThiS sulfur-carrier protein]-C-terminal-Gly-aminoethanethioate + L-cysteinyl-[cysteine desulfurase] + A + AMP + 2 H(+)</text>
        <dbReference type="Rhea" id="RHEA:43340"/>
        <dbReference type="Rhea" id="RHEA-COMP:12157"/>
        <dbReference type="Rhea" id="RHEA-COMP:12158"/>
        <dbReference type="Rhea" id="RHEA-COMP:12910"/>
        <dbReference type="Rhea" id="RHEA-COMP:19908"/>
        <dbReference type="ChEBI" id="CHEBI:13193"/>
        <dbReference type="ChEBI" id="CHEBI:15378"/>
        <dbReference type="ChEBI" id="CHEBI:17499"/>
        <dbReference type="ChEBI" id="CHEBI:29950"/>
        <dbReference type="ChEBI" id="CHEBI:61963"/>
        <dbReference type="ChEBI" id="CHEBI:90618"/>
        <dbReference type="ChEBI" id="CHEBI:232372"/>
        <dbReference type="ChEBI" id="CHEBI:456215"/>
    </reaction>
</comment>
<dbReference type="InterPro" id="IPR014729">
    <property type="entry name" value="Rossmann-like_a/b/a_fold"/>
</dbReference>
<dbReference type="GO" id="GO:0052837">
    <property type="term" value="P:thiazole biosynthetic process"/>
    <property type="evidence" value="ECO:0007669"/>
    <property type="project" value="TreeGrafter"/>
</dbReference>
<comment type="caution">
    <text evidence="11">The sequence shown here is derived from an EMBL/GenBank/DDBJ whole genome shotgun (WGS) entry which is preliminary data.</text>
</comment>
<dbReference type="GO" id="GO:0140741">
    <property type="term" value="F:tRNA-uracil-4 sulfurtransferase activity"/>
    <property type="evidence" value="ECO:0007669"/>
    <property type="project" value="UniProtKB-EC"/>
</dbReference>
<dbReference type="InterPro" id="IPR050102">
    <property type="entry name" value="tRNA_sulfurtransferase_ThiI"/>
</dbReference>
<accession>A0A7K4HLS3</accession>
<gene>
    <name evidence="9 11" type="primary">thiI</name>
    <name evidence="11" type="ORF">HWN36_01425</name>
</gene>
<comment type="function">
    <text evidence="9">Catalyzes the ATP-dependent transfer of a sulfur to tRNA to produce 4-thiouridine in position 8 of tRNAs, which functions as a near-UV photosensor. Also catalyzes the transfer of sulfur to the sulfur carrier protein ThiS, forming ThiS-thiocarboxylate. This is a step in the synthesis of thiazole, in the thiamine biosynthesis pathway. The sulfur is donated as persulfide by IscS.</text>
</comment>
<dbReference type="InterPro" id="IPR020536">
    <property type="entry name" value="ThiI_AANH"/>
</dbReference>
<proteinExistence type="inferred from homology"/>
<evidence type="ECO:0000259" key="10">
    <source>
        <dbReference type="PROSITE" id="PS51165"/>
    </source>
</evidence>
<keyword evidence="7 9" id="KW-0694">RNA-binding</keyword>
<evidence type="ECO:0000313" key="12">
    <source>
        <dbReference type="Proteomes" id="UP000570823"/>
    </source>
</evidence>
<dbReference type="AlphaFoldDB" id="A0A7K4HLS3"/>
<sequence length="392" mass="42764">MGTVLLRFGELFLKSESVRRIFMETLRRNLEKALAASGLEHEVEVRRDRVLVHGPDPEGIAGVAARTFGIVDVAVCTRTGTSIEEMGEAALERARRHLRAGMTFAVRARREGVEGYTSQQIGAEVGSVIYEAIPGLSVDLTHPDYEVFVEARPYGGLVYDERIPAPRGLPFGTQERVLSLLSAGIDSPVAGWLVMRRGCTLTHLTLDGGRWQGEEVREAVLRHHAVLSTWCMGHPLDLIVADMEPFFDVMTAAAEPRYRCLLCKRFMFRVADAVARREGAFAIVTGDNLGQVASQTLVNLGVIESAATMPVLRPLITYEKAEAVDIARRIGTFDEDAGDLSCRAVPKRPATQADIAAIEENEAKIDLDGLVAGAVGSLRFVRAINGEIVRTG</sequence>
<keyword evidence="5 9" id="KW-0547">Nucleotide-binding</keyword>
<dbReference type="HAMAP" id="MF_00021">
    <property type="entry name" value="ThiI"/>
    <property type="match status" value="1"/>
</dbReference>
<feature type="binding site" evidence="9">
    <location>
        <position position="295"/>
    </location>
    <ligand>
        <name>ATP</name>
        <dbReference type="ChEBI" id="CHEBI:30616"/>
    </ligand>
</feature>
<dbReference type="SUPFAM" id="SSF143437">
    <property type="entry name" value="THUMP domain-like"/>
    <property type="match status" value="1"/>
</dbReference>
<dbReference type="Pfam" id="PF02568">
    <property type="entry name" value="ThiI"/>
    <property type="match status" value="1"/>
</dbReference>
<keyword evidence="6 9" id="KW-0067">ATP-binding</keyword>
<dbReference type="Gene3D" id="3.40.50.620">
    <property type="entry name" value="HUPs"/>
    <property type="match status" value="1"/>
</dbReference>
<keyword evidence="3 9" id="KW-0820">tRNA-binding</keyword>
<dbReference type="InterPro" id="IPR004114">
    <property type="entry name" value="THUMP_dom"/>
</dbReference>
<dbReference type="Pfam" id="PF02926">
    <property type="entry name" value="THUMP"/>
    <property type="match status" value="1"/>
</dbReference>
<dbReference type="PANTHER" id="PTHR43209">
    <property type="entry name" value="TRNA SULFURTRANSFERASE"/>
    <property type="match status" value="1"/>
</dbReference>
<evidence type="ECO:0000256" key="8">
    <source>
        <dbReference type="ARBA" id="ARBA00022977"/>
    </source>
</evidence>
<evidence type="ECO:0000256" key="9">
    <source>
        <dbReference type="HAMAP-Rule" id="MF_00021"/>
    </source>
</evidence>
<dbReference type="InterPro" id="IPR054173">
    <property type="entry name" value="ThiI_fer"/>
</dbReference>
<dbReference type="Proteomes" id="UP000570823">
    <property type="component" value="Unassembled WGS sequence"/>
</dbReference>
<organism evidence="11 12">
    <name type="scientific">Methanofollis tationis</name>
    <dbReference type="NCBI Taxonomy" id="81417"/>
    <lineage>
        <taxon>Archaea</taxon>
        <taxon>Methanobacteriati</taxon>
        <taxon>Methanobacteriota</taxon>
        <taxon>Stenosarchaea group</taxon>
        <taxon>Methanomicrobia</taxon>
        <taxon>Methanomicrobiales</taxon>
        <taxon>Methanomicrobiaceae</taxon>
        <taxon>Methanofollis</taxon>
    </lineage>
</organism>
<evidence type="ECO:0000313" key="11">
    <source>
        <dbReference type="EMBL" id="NVO66007.1"/>
    </source>
</evidence>
<dbReference type="GO" id="GO:0002937">
    <property type="term" value="P:tRNA 4-thiouridine biosynthesis"/>
    <property type="evidence" value="ECO:0007669"/>
    <property type="project" value="TreeGrafter"/>
</dbReference>
<dbReference type="GO" id="GO:0005524">
    <property type="term" value="F:ATP binding"/>
    <property type="evidence" value="ECO:0007669"/>
    <property type="project" value="UniProtKB-UniRule"/>
</dbReference>
<reference evidence="11 12" key="1">
    <citation type="submission" date="2020-06" db="EMBL/GenBank/DDBJ databases">
        <title>Methanofollis fontis sp. nov., a methanogen isolated from marine sediments near a cold seep at Four-Way Closure Ridge offshore southwestern Taiwan.</title>
        <authorList>
            <person name="Chen S.-C."/>
            <person name="Teng N.-H."/>
            <person name="Lin Y.-S."/>
            <person name="Lai M.-C."/>
            <person name="Chen H.-H."/>
            <person name="Wang C.-C."/>
        </authorList>
    </citation>
    <scope>NUCLEOTIDE SEQUENCE [LARGE SCALE GENOMIC DNA]</scope>
    <source>
        <strain evidence="11 12">DSM 2702</strain>
    </source>
</reference>
<comment type="subcellular location">
    <subcellularLocation>
        <location evidence="1 9">Cytoplasm</location>
    </subcellularLocation>
</comment>
<dbReference type="GO" id="GO:0009229">
    <property type="term" value="P:thiamine diphosphate biosynthetic process"/>
    <property type="evidence" value="ECO:0007669"/>
    <property type="project" value="UniProtKB-UniRule"/>
</dbReference>
<dbReference type="SUPFAM" id="SSF52402">
    <property type="entry name" value="Adenine nucleotide alpha hydrolases-like"/>
    <property type="match status" value="1"/>
</dbReference>
<dbReference type="RefSeq" id="WP_176787577.1">
    <property type="nucleotide sequence ID" value="NZ_JABXWR010000001.1"/>
</dbReference>
<dbReference type="InterPro" id="IPR003720">
    <property type="entry name" value="tRNA_STrfase"/>
</dbReference>
<feature type="binding site" evidence="9">
    <location>
        <position position="286"/>
    </location>
    <ligand>
        <name>ATP</name>
        <dbReference type="ChEBI" id="CHEBI:30616"/>
    </ligand>
</feature>
<name>A0A7K4HLS3_9EURY</name>
<dbReference type="Gene3D" id="3.30.2130.30">
    <property type="match status" value="1"/>
</dbReference>
<evidence type="ECO:0000256" key="1">
    <source>
        <dbReference type="ARBA" id="ARBA00004496"/>
    </source>
</evidence>
<comment type="similarity">
    <text evidence="9">Belongs to the ThiI family.</text>
</comment>
<dbReference type="InterPro" id="IPR049961">
    <property type="entry name" value="ThiI_N"/>
</dbReference>
<evidence type="ECO:0000256" key="4">
    <source>
        <dbReference type="ARBA" id="ARBA00022679"/>
    </source>
</evidence>
<keyword evidence="2 9" id="KW-0963">Cytoplasm</keyword>
<dbReference type="EMBL" id="JABXWR010000001">
    <property type="protein sequence ID" value="NVO66007.1"/>
    <property type="molecule type" value="Genomic_DNA"/>
</dbReference>
<comment type="caution">
    <text evidence="9">Lacks conserved residue(s) required for the propagation of feature annotation.</text>
</comment>
<comment type="catalytic activity">
    <reaction evidence="9">
        <text>[ThiI sulfur-carrier protein]-S-sulfanyl-L-cysteine + a uridine in tRNA + 2 reduced [2Fe-2S]-[ferredoxin] + ATP + H(+) = [ThiI sulfur-carrier protein]-L-cysteine + a 4-thiouridine in tRNA + 2 oxidized [2Fe-2S]-[ferredoxin] + AMP + diphosphate</text>
        <dbReference type="Rhea" id="RHEA:24176"/>
        <dbReference type="Rhea" id="RHEA-COMP:10000"/>
        <dbReference type="Rhea" id="RHEA-COMP:10001"/>
        <dbReference type="Rhea" id="RHEA-COMP:13337"/>
        <dbReference type="Rhea" id="RHEA-COMP:13338"/>
        <dbReference type="Rhea" id="RHEA-COMP:13339"/>
        <dbReference type="Rhea" id="RHEA-COMP:13340"/>
        <dbReference type="ChEBI" id="CHEBI:15378"/>
        <dbReference type="ChEBI" id="CHEBI:29950"/>
        <dbReference type="ChEBI" id="CHEBI:30616"/>
        <dbReference type="ChEBI" id="CHEBI:33019"/>
        <dbReference type="ChEBI" id="CHEBI:33737"/>
        <dbReference type="ChEBI" id="CHEBI:33738"/>
        <dbReference type="ChEBI" id="CHEBI:61963"/>
        <dbReference type="ChEBI" id="CHEBI:65315"/>
        <dbReference type="ChEBI" id="CHEBI:136798"/>
        <dbReference type="ChEBI" id="CHEBI:456215"/>
        <dbReference type="EC" id="2.8.1.4"/>
    </reaction>
</comment>
<dbReference type="GO" id="GO:0000049">
    <property type="term" value="F:tRNA binding"/>
    <property type="evidence" value="ECO:0007669"/>
    <property type="project" value="UniProtKB-UniRule"/>
</dbReference>
<evidence type="ECO:0000256" key="7">
    <source>
        <dbReference type="ARBA" id="ARBA00022884"/>
    </source>
</evidence>
<feature type="binding site" evidence="9">
    <location>
        <begin position="180"/>
        <end position="181"/>
    </location>
    <ligand>
        <name>ATP</name>
        <dbReference type="ChEBI" id="CHEBI:30616"/>
    </ligand>
</feature>
<dbReference type="GO" id="GO:0004810">
    <property type="term" value="F:CCA tRNA nucleotidyltransferase activity"/>
    <property type="evidence" value="ECO:0007669"/>
    <property type="project" value="InterPro"/>
</dbReference>
<dbReference type="Pfam" id="PF22025">
    <property type="entry name" value="ThiI_fer"/>
    <property type="match status" value="1"/>
</dbReference>
<dbReference type="GO" id="GO:0009228">
    <property type="term" value="P:thiamine biosynthetic process"/>
    <property type="evidence" value="ECO:0007669"/>
    <property type="project" value="UniProtKB-KW"/>
</dbReference>
<dbReference type="SMART" id="SM00981">
    <property type="entry name" value="THUMP"/>
    <property type="match status" value="1"/>
</dbReference>
<keyword evidence="4 9" id="KW-0808">Transferase</keyword>
<evidence type="ECO:0000256" key="5">
    <source>
        <dbReference type="ARBA" id="ARBA00022741"/>
    </source>
</evidence>
<evidence type="ECO:0000256" key="3">
    <source>
        <dbReference type="ARBA" id="ARBA00022555"/>
    </source>
</evidence>
<feature type="domain" description="THUMP" evidence="10">
    <location>
        <begin position="58"/>
        <end position="162"/>
    </location>
</feature>
<evidence type="ECO:0000256" key="2">
    <source>
        <dbReference type="ARBA" id="ARBA00022490"/>
    </source>
</evidence>
<dbReference type="GO" id="GO:0005829">
    <property type="term" value="C:cytosol"/>
    <property type="evidence" value="ECO:0007669"/>
    <property type="project" value="TreeGrafter"/>
</dbReference>
<keyword evidence="8 9" id="KW-0784">Thiamine biosynthesis</keyword>
<dbReference type="CDD" id="cd11716">
    <property type="entry name" value="THUMP_ThiI"/>
    <property type="match status" value="1"/>
</dbReference>
<protein>
    <recommendedName>
        <fullName evidence="9">Probable tRNA sulfurtransferase</fullName>
        <ecNumber evidence="9">2.8.1.4</ecNumber>
    </recommendedName>
    <alternativeName>
        <fullName evidence="9">Sulfur carrier protein ThiS sulfurtransferase</fullName>
    </alternativeName>
    <alternativeName>
        <fullName evidence="9">Thiamine biosynthesis protein ThiI</fullName>
    </alternativeName>
    <alternativeName>
        <fullName evidence="9">tRNA 4-thiouridine synthase</fullName>
    </alternativeName>
</protein>
<keyword evidence="12" id="KW-1185">Reference proteome</keyword>
<feature type="binding site" evidence="9">
    <location>
        <position position="264"/>
    </location>
    <ligand>
        <name>ATP</name>
        <dbReference type="ChEBI" id="CHEBI:30616"/>
    </ligand>
</feature>
<dbReference type="PROSITE" id="PS51165">
    <property type="entry name" value="THUMP"/>
    <property type="match status" value="1"/>
</dbReference>
<dbReference type="EC" id="2.8.1.4" evidence="9"/>
<dbReference type="UniPathway" id="UPA00060"/>
<comment type="pathway">
    <text evidence="9">Cofactor biosynthesis; thiamine diphosphate biosynthesis.</text>
</comment>
<dbReference type="NCBIfam" id="TIGR00342">
    <property type="entry name" value="tRNA uracil 4-sulfurtransferase ThiI"/>
    <property type="match status" value="1"/>
</dbReference>
<dbReference type="OrthoDB" id="372227at2157"/>
<dbReference type="PANTHER" id="PTHR43209:SF1">
    <property type="entry name" value="TRNA SULFURTRANSFERASE"/>
    <property type="match status" value="1"/>
</dbReference>